<accession>A0ABW2MTA1</accession>
<protein>
    <submittedName>
        <fullName evidence="1">Glycosyl transferase</fullName>
    </submittedName>
</protein>
<keyword evidence="1" id="KW-0808">Transferase</keyword>
<evidence type="ECO:0000313" key="2">
    <source>
        <dbReference type="Proteomes" id="UP001596415"/>
    </source>
</evidence>
<keyword evidence="2" id="KW-1185">Reference proteome</keyword>
<dbReference type="Proteomes" id="UP001596415">
    <property type="component" value="Unassembled WGS sequence"/>
</dbReference>
<name>A0ABW2MTA1_9FLAO</name>
<sequence>MKLKEIPPYLRNRFKLSILSAKKLNQRNPETELPVIVTLTTIPSRIKIVHLAVRSILAQEYRPKKIVLWLHESYENNLPHTLSRLKGAIFEIQYSPYTFSHRKLIHSLERFPEEKLVTIDDDMMYPPEFLYKLYKAHLKFPTAVMTHYARMISYNKKGKPLPYLQWPYIGKNPKNPKFVMPVGVFGVLYPPNVLDKRATDVGLINKLSPKSDDLWFKTMSLLKGTISKLSEDRPSKSILILGTQRDALKRTNNEKDYKRKQWEQIMDYFNITSER</sequence>
<dbReference type="GO" id="GO:0016740">
    <property type="term" value="F:transferase activity"/>
    <property type="evidence" value="ECO:0007669"/>
    <property type="project" value="UniProtKB-KW"/>
</dbReference>
<organism evidence="1 2">
    <name type="scientific">Jejudonia soesokkakensis</name>
    <dbReference type="NCBI Taxonomy" id="1323432"/>
    <lineage>
        <taxon>Bacteria</taxon>
        <taxon>Pseudomonadati</taxon>
        <taxon>Bacteroidota</taxon>
        <taxon>Flavobacteriia</taxon>
        <taxon>Flavobacteriales</taxon>
        <taxon>Flavobacteriaceae</taxon>
        <taxon>Jejudonia</taxon>
    </lineage>
</organism>
<dbReference type="RefSeq" id="WP_380217320.1">
    <property type="nucleotide sequence ID" value="NZ_JBHTBN010000003.1"/>
</dbReference>
<comment type="caution">
    <text evidence="1">The sequence shown here is derived from an EMBL/GenBank/DDBJ whole genome shotgun (WGS) entry which is preliminary data.</text>
</comment>
<dbReference type="EMBL" id="JBHTBN010000003">
    <property type="protein sequence ID" value="MFC7357474.1"/>
    <property type="molecule type" value="Genomic_DNA"/>
</dbReference>
<dbReference type="SUPFAM" id="SSF53448">
    <property type="entry name" value="Nucleotide-diphospho-sugar transferases"/>
    <property type="match status" value="1"/>
</dbReference>
<reference evidence="2" key="1">
    <citation type="journal article" date="2019" name="Int. J. Syst. Evol. Microbiol.">
        <title>The Global Catalogue of Microorganisms (GCM) 10K type strain sequencing project: providing services to taxonomists for standard genome sequencing and annotation.</title>
        <authorList>
            <consortium name="The Broad Institute Genomics Platform"/>
            <consortium name="The Broad Institute Genome Sequencing Center for Infectious Disease"/>
            <person name="Wu L."/>
            <person name="Ma J."/>
        </authorList>
    </citation>
    <scope>NUCLEOTIDE SEQUENCE [LARGE SCALE GENOMIC DNA]</scope>
    <source>
        <strain evidence="2">CGMCC 1.16306</strain>
    </source>
</reference>
<evidence type="ECO:0000313" key="1">
    <source>
        <dbReference type="EMBL" id="MFC7357474.1"/>
    </source>
</evidence>
<gene>
    <name evidence="1" type="ORF">ACFQO1_07230</name>
</gene>
<proteinExistence type="predicted"/>
<dbReference type="InterPro" id="IPR029044">
    <property type="entry name" value="Nucleotide-diphossugar_trans"/>
</dbReference>